<evidence type="ECO:0000313" key="1">
    <source>
        <dbReference type="EMBL" id="MCB7481559.1"/>
    </source>
</evidence>
<dbReference type="RefSeq" id="WP_229340632.1">
    <property type="nucleotide sequence ID" value="NZ_JAJBZG010000005.1"/>
</dbReference>
<reference evidence="1" key="1">
    <citation type="submission" date="2021-10" db="EMBL/GenBank/DDBJ databases">
        <title>Gramella sp. ASW11-100T, isolated from marine sediment.</title>
        <authorList>
            <person name="Xia C."/>
        </authorList>
    </citation>
    <scope>NUCLEOTIDE SEQUENCE</scope>
    <source>
        <strain evidence="1">ASW11-100</strain>
    </source>
</reference>
<name>A0A9X1LJP6_9FLAO</name>
<dbReference type="AlphaFoldDB" id="A0A9X1LJP6"/>
<gene>
    <name evidence="1" type="ORF">LGQ90_09835</name>
</gene>
<evidence type="ECO:0000313" key="2">
    <source>
        <dbReference type="Proteomes" id="UP001139414"/>
    </source>
</evidence>
<proteinExistence type="predicted"/>
<keyword evidence="2" id="KW-1185">Reference proteome</keyword>
<sequence length="209" mass="23924">MMEKIEKISDTNVNVTIPVKIGYPVLDKFLRSKMIGEIISKEGSDGEKSNYAQILDVTIGQSELEGFDLCLNIDIQTLTSLFKNKRVKILFHAALKLHKEEQRISLQDYKVDGKTKNWIADQVLETVVNKWMYDKLKRKMNFDFMPHIEEHIKSLNEKLENKLEAKEGIHLIGTLENMELSNLKAGDADLWVSVTVKGTGIVELTKLDF</sequence>
<dbReference type="Proteomes" id="UP001139414">
    <property type="component" value="Unassembled WGS sequence"/>
</dbReference>
<accession>A0A9X1LJP6</accession>
<dbReference type="Pfam" id="PF14356">
    <property type="entry name" value="DUF4403"/>
    <property type="match status" value="1"/>
</dbReference>
<comment type="caution">
    <text evidence="1">The sequence shown here is derived from an EMBL/GenBank/DDBJ whole genome shotgun (WGS) entry which is preliminary data.</text>
</comment>
<dbReference type="InterPro" id="IPR025515">
    <property type="entry name" value="DUF4403"/>
</dbReference>
<organism evidence="1 2">
    <name type="scientific">Christiangramia sediminis</name>
    <dbReference type="NCBI Taxonomy" id="2881336"/>
    <lineage>
        <taxon>Bacteria</taxon>
        <taxon>Pseudomonadati</taxon>
        <taxon>Bacteroidota</taxon>
        <taxon>Flavobacteriia</taxon>
        <taxon>Flavobacteriales</taxon>
        <taxon>Flavobacteriaceae</taxon>
        <taxon>Christiangramia</taxon>
    </lineage>
</organism>
<protein>
    <submittedName>
        <fullName evidence="1">DUF4403 family protein</fullName>
    </submittedName>
</protein>
<dbReference type="EMBL" id="JAJBZG010000005">
    <property type="protein sequence ID" value="MCB7481559.1"/>
    <property type="molecule type" value="Genomic_DNA"/>
</dbReference>